<dbReference type="SUPFAM" id="SSF56784">
    <property type="entry name" value="HAD-like"/>
    <property type="match status" value="1"/>
</dbReference>
<dbReference type="Proteomes" id="UP000070174">
    <property type="component" value="Unassembled WGS sequence"/>
</dbReference>
<proteinExistence type="predicted"/>
<dbReference type="PATRIC" id="fig|54005.3.peg.1767"/>
<reference evidence="1 2" key="1">
    <citation type="submission" date="2016-01" db="EMBL/GenBank/DDBJ databases">
        <authorList>
            <person name="Oliw E.H."/>
        </authorList>
    </citation>
    <scope>NUCLEOTIDE SEQUENCE [LARGE SCALE GENOMIC DNA]</scope>
    <source>
        <strain evidence="1 2">CMW7756A</strain>
    </source>
</reference>
<organism evidence="1">
    <name type="scientific">Peptoniphilus harei</name>
    <dbReference type="NCBI Taxonomy" id="54005"/>
    <lineage>
        <taxon>Bacteria</taxon>
        <taxon>Bacillati</taxon>
        <taxon>Bacillota</taxon>
        <taxon>Tissierellia</taxon>
        <taxon>Tissierellales</taxon>
        <taxon>Peptoniphilaceae</taxon>
        <taxon>Peptoniphilus</taxon>
    </lineage>
</organism>
<comment type="caution">
    <text evidence="1">The sequence shown here is derived from an EMBL/GenBank/DDBJ whole genome shotgun (WGS) entry which is preliminary data.</text>
</comment>
<evidence type="ECO:0000313" key="2">
    <source>
        <dbReference type="Proteomes" id="UP000070174"/>
    </source>
</evidence>
<dbReference type="GO" id="GO:0008967">
    <property type="term" value="F:phosphoglycolate phosphatase activity"/>
    <property type="evidence" value="ECO:0007669"/>
    <property type="project" value="TreeGrafter"/>
</dbReference>
<name>A0A133PH26_9FIRM</name>
<gene>
    <name evidence="1" type="ORF">HMPREF3229_01802</name>
</gene>
<dbReference type="RefSeq" id="WP_060800725.1">
    <property type="nucleotide sequence ID" value="NZ_KQ957105.1"/>
</dbReference>
<evidence type="ECO:0000313" key="1">
    <source>
        <dbReference type="EMBL" id="KXA27733.1"/>
    </source>
</evidence>
<dbReference type="Gene3D" id="1.10.150.240">
    <property type="entry name" value="Putative phosphatase, domain 2"/>
    <property type="match status" value="1"/>
</dbReference>
<dbReference type="InterPro" id="IPR006439">
    <property type="entry name" value="HAD-SF_hydro_IA"/>
</dbReference>
<dbReference type="NCBIfam" id="TIGR01549">
    <property type="entry name" value="HAD-SF-IA-v1"/>
    <property type="match status" value="1"/>
</dbReference>
<dbReference type="PANTHER" id="PTHR43434:SF1">
    <property type="entry name" value="PHOSPHOGLYCOLATE PHOSPHATASE"/>
    <property type="match status" value="1"/>
</dbReference>
<dbReference type="GO" id="GO:0005829">
    <property type="term" value="C:cytosol"/>
    <property type="evidence" value="ECO:0007669"/>
    <property type="project" value="TreeGrafter"/>
</dbReference>
<dbReference type="PANTHER" id="PTHR43434">
    <property type="entry name" value="PHOSPHOGLYCOLATE PHOSPHATASE"/>
    <property type="match status" value="1"/>
</dbReference>
<dbReference type="AlphaFoldDB" id="A0A133PH26"/>
<dbReference type="EMBL" id="LRQE01000050">
    <property type="protein sequence ID" value="KXA27733.1"/>
    <property type="molecule type" value="Genomic_DNA"/>
</dbReference>
<dbReference type="Gene3D" id="3.40.50.1000">
    <property type="entry name" value="HAD superfamily/HAD-like"/>
    <property type="match status" value="1"/>
</dbReference>
<protein>
    <submittedName>
        <fullName evidence="1">Haloacid dehalogenase-like hydrolase</fullName>
    </submittedName>
</protein>
<dbReference type="InterPro" id="IPR041492">
    <property type="entry name" value="HAD_2"/>
</dbReference>
<dbReference type="SFLD" id="SFLDS00003">
    <property type="entry name" value="Haloacid_Dehalogenase"/>
    <property type="match status" value="1"/>
</dbReference>
<dbReference type="InterPro" id="IPR036412">
    <property type="entry name" value="HAD-like_sf"/>
</dbReference>
<sequence>MIRAILFDKDGTLLQFTEGWVDSIVGFLEDKILDDNKKREVFREIGIREYGGVEENSILSSETAMDLAIIFSKYLDEDLDEIYGELDDHLLNYLKKNNKFIRETCDLRSLFEGLRNRGILIGIFTSDNYRQAKYSMEYLGLDSFIDFYAAADIYKKKPNKESLEVFKKKYSLEDQEIIIVGDSRVDMVFGEGTVKVGVLCGTGSREMLSKYTENIIDDPSQVLKFL</sequence>
<accession>A0A133PH26</accession>
<keyword evidence="1" id="KW-0378">Hydrolase</keyword>
<dbReference type="GO" id="GO:0006281">
    <property type="term" value="P:DNA repair"/>
    <property type="evidence" value="ECO:0007669"/>
    <property type="project" value="TreeGrafter"/>
</dbReference>
<dbReference type="InterPro" id="IPR023214">
    <property type="entry name" value="HAD_sf"/>
</dbReference>
<dbReference type="SFLD" id="SFLDG01129">
    <property type="entry name" value="C1.5:_HAD__Beta-PGM__Phosphata"/>
    <property type="match status" value="1"/>
</dbReference>
<dbReference type="Pfam" id="PF13419">
    <property type="entry name" value="HAD_2"/>
    <property type="match status" value="1"/>
</dbReference>
<dbReference type="InterPro" id="IPR023198">
    <property type="entry name" value="PGP-like_dom2"/>
</dbReference>
<dbReference type="InterPro" id="IPR050155">
    <property type="entry name" value="HAD-like_hydrolase_sf"/>
</dbReference>